<dbReference type="NCBIfam" id="TIGR01408">
    <property type="entry name" value="Ube1"/>
    <property type="match status" value="1"/>
</dbReference>
<dbReference type="PRINTS" id="PR01849">
    <property type="entry name" value="UBIQUITINACT"/>
</dbReference>
<dbReference type="FunFam" id="2.40.30.180:FF:000001">
    <property type="entry name" value="ubiquitin-like modifier-activating enzyme 1"/>
    <property type="match status" value="1"/>
</dbReference>
<dbReference type="InterPro" id="IPR042063">
    <property type="entry name" value="Ubi_acti_E1_SCCH"/>
</dbReference>
<dbReference type="GO" id="GO:0006974">
    <property type="term" value="P:DNA damage response"/>
    <property type="evidence" value="ECO:0000318"/>
    <property type="project" value="GO_Central"/>
</dbReference>
<dbReference type="Bgee" id="ENSACAG00000007320">
    <property type="expression patterns" value="Expressed in lung and 6 other cell types or tissues"/>
</dbReference>
<dbReference type="HOGENOM" id="CLU_002556_0_0_1"/>
<reference evidence="6" key="2">
    <citation type="submission" date="2025-08" db="UniProtKB">
        <authorList>
            <consortium name="Ensembl"/>
        </authorList>
    </citation>
    <scope>IDENTIFICATION</scope>
</reference>
<evidence type="ECO:0000256" key="2">
    <source>
        <dbReference type="ARBA" id="ARBA00005673"/>
    </source>
</evidence>
<dbReference type="Gene3D" id="3.40.50.12550">
    <property type="entry name" value="Ubiquitin-activating enzyme E1, inactive adenylation domain, subdomain 2"/>
    <property type="match status" value="1"/>
</dbReference>
<feature type="coiled-coil region" evidence="4">
    <location>
        <begin position="779"/>
        <end position="806"/>
    </location>
</feature>
<proteinExistence type="inferred from homology"/>
<dbReference type="InterPro" id="IPR042449">
    <property type="entry name" value="Ub-E1_IAD_1"/>
</dbReference>
<dbReference type="InterPro" id="IPR018075">
    <property type="entry name" value="UBQ-activ_enz_E1"/>
</dbReference>
<dbReference type="InterPro" id="IPR000011">
    <property type="entry name" value="UBQ/SUMO-activ_enz_E1-like"/>
</dbReference>
<evidence type="ECO:0000259" key="5">
    <source>
        <dbReference type="SMART" id="SM00985"/>
    </source>
</evidence>
<name>G1KGJ3_ANOCA</name>
<dbReference type="Gene3D" id="1.10.10.2660">
    <property type="entry name" value="Ubiquitin-activating enzyme E1, SCCH domain"/>
    <property type="match status" value="1"/>
</dbReference>
<dbReference type="Gene3D" id="3.40.50.720">
    <property type="entry name" value="NAD(P)-binding Rossmann-like Domain"/>
    <property type="match status" value="1"/>
</dbReference>
<dbReference type="GeneTree" id="ENSGT00940000166138"/>
<dbReference type="FunFam" id="1.10.10.2660:FF:000004">
    <property type="entry name" value="Ubiquitin activating enzyme 1"/>
    <property type="match status" value="1"/>
</dbReference>
<evidence type="ECO:0000256" key="3">
    <source>
        <dbReference type="ARBA" id="ARBA00022598"/>
    </source>
</evidence>
<dbReference type="GO" id="GO:0006511">
    <property type="term" value="P:ubiquitin-dependent protein catabolic process"/>
    <property type="evidence" value="ECO:0000318"/>
    <property type="project" value="GO_Central"/>
</dbReference>
<comment type="similarity">
    <text evidence="2">Belongs to the ubiquitin-activating E1 family.</text>
</comment>
<dbReference type="Gene3D" id="3.50.50.80">
    <property type="entry name" value="Ubiquitin-activating enzyme E1, inactive adenylation domain, subdomain 1"/>
    <property type="match status" value="1"/>
</dbReference>
<dbReference type="FunFam" id="3.10.290.60:FF:000001">
    <property type="entry name" value="Ubiquitin-activating enzyme E1 2"/>
    <property type="match status" value="1"/>
</dbReference>
<keyword evidence="3" id="KW-0436">Ligase</keyword>
<dbReference type="InterPro" id="IPR038252">
    <property type="entry name" value="UBA_E1_C_sf"/>
</dbReference>
<dbReference type="Ensembl" id="ENSACAT00000007406.4">
    <property type="protein sequence ID" value="ENSACAP00000007251.4"/>
    <property type="gene ID" value="ENSACAG00000007320.4"/>
</dbReference>
<dbReference type="GO" id="GO:0004839">
    <property type="term" value="F:ubiquitin activating enzyme activity"/>
    <property type="evidence" value="ECO:0000318"/>
    <property type="project" value="GO_Central"/>
</dbReference>
<evidence type="ECO:0000256" key="1">
    <source>
        <dbReference type="ARBA" id="ARBA00004906"/>
    </source>
</evidence>
<dbReference type="InterPro" id="IPR000594">
    <property type="entry name" value="ThiF_NAD_FAD-bd"/>
</dbReference>
<dbReference type="InterPro" id="IPR042302">
    <property type="entry name" value="E1_FCCH_sf"/>
</dbReference>
<dbReference type="InParanoid" id="G1KGJ3"/>
<protein>
    <recommendedName>
        <fullName evidence="5">Ubiquitin-activating enzyme E1 C-terminal domain-containing protein</fullName>
    </recommendedName>
</protein>
<evidence type="ECO:0000313" key="6">
    <source>
        <dbReference type="Ensembl" id="ENSACAP00000007251.4"/>
    </source>
</evidence>
<evidence type="ECO:0000313" key="7">
    <source>
        <dbReference type="Proteomes" id="UP000001646"/>
    </source>
</evidence>
<dbReference type="CDD" id="cd01491">
    <property type="entry name" value="Ube1_repeat1"/>
    <property type="match status" value="1"/>
</dbReference>
<dbReference type="PANTHER" id="PTHR10953">
    <property type="entry name" value="UBIQUITIN-ACTIVATING ENZYME E1"/>
    <property type="match status" value="1"/>
</dbReference>
<dbReference type="eggNOG" id="KOG2012">
    <property type="taxonomic scope" value="Eukaryota"/>
</dbReference>
<dbReference type="STRING" id="28377.ENSACAP00000007251"/>
<reference evidence="6" key="3">
    <citation type="submission" date="2025-09" db="UniProtKB">
        <authorList>
            <consortium name="Ensembl"/>
        </authorList>
    </citation>
    <scope>IDENTIFICATION</scope>
</reference>
<dbReference type="UniPathway" id="UPA00143"/>
<dbReference type="SUPFAM" id="SSF69572">
    <property type="entry name" value="Activating enzymes of the ubiquitin-like proteins"/>
    <property type="match status" value="2"/>
</dbReference>
<organism evidence="6 7">
    <name type="scientific">Anolis carolinensis</name>
    <name type="common">Green anole</name>
    <name type="synonym">American chameleon</name>
    <dbReference type="NCBI Taxonomy" id="28377"/>
    <lineage>
        <taxon>Eukaryota</taxon>
        <taxon>Metazoa</taxon>
        <taxon>Chordata</taxon>
        <taxon>Craniata</taxon>
        <taxon>Vertebrata</taxon>
        <taxon>Euteleostomi</taxon>
        <taxon>Lepidosauria</taxon>
        <taxon>Squamata</taxon>
        <taxon>Bifurcata</taxon>
        <taxon>Unidentata</taxon>
        <taxon>Episquamata</taxon>
        <taxon>Toxicofera</taxon>
        <taxon>Iguania</taxon>
        <taxon>Dactyloidae</taxon>
        <taxon>Anolis</taxon>
    </lineage>
</organism>
<keyword evidence="4" id="KW-0175">Coiled coil</keyword>
<comment type="pathway">
    <text evidence="1">Protein modification; protein ubiquitination.</text>
</comment>
<dbReference type="SMART" id="SM00985">
    <property type="entry name" value="UBA_e1_C"/>
    <property type="match status" value="1"/>
</dbReference>
<feature type="domain" description="Ubiquitin-activating enzyme E1 C-terminal" evidence="5">
    <location>
        <begin position="894"/>
        <end position="1025"/>
    </location>
</feature>
<dbReference type="AlphaFoldDB" id="G1KGJ3"/>
<dbReference type="Pfam" id="PF00899">
    <property type="entry name" value="ThiF"/>
    <property type="match status" value="2"/>
</dbReference>
<dbReference type="Gene3D" id="2.40.30.180">
    <property type="entry name" value="Ubiquitin-activating enzyme E1, FCCH domain"/>
    <property type="match status" value="1"/>
</dbReference>
<dbReference type="InterPro" id="IPR018965">
    <property type="entry name" value="Ub-activating_enz_E1_C"/>
</dbReference>
<sequence length="1036" mass="117542">MGRTRMNASESLPEIDEGLYSRQLYMLGREAMQKMAQKAVLVSGMQGLGVEIAKNVILAGVKSVTVHDQNKAQWSDLSSQFYLSEGDVGQNRAMVSQRHLDKLNSHVSVIAHTERLSESFLSTFQIVVLTNSSLEEQLRISDFCHANNICLVIADTKGLAGQLFCDFGECFVVYDPSEADPVSATIDHITQGNPGILTVAWDEEQRQHPHFEDVDWVIFSEVEGMTELNDSKPRLICVRGECSLEIGDTSSFSPYKCGGIITQVKMPQKYFFKSLCDSMAEPKISTPDKGKLSYYHTLHTAFWAMHVFWSEMCRLPKPRDQADADKMVELSQTLTENEESLQNDLIRTFSYGCAGNLSPVNAFIGGLAAQEVLKAASGKFAPLDQWLYFDAYECLPESNVQLTAEDCAPCNSRYDGQIAVFGTDFQEQLGKQKYFMVGAGAIGCELLKNFAMMGLAAGMGGSLTVTDMDTIEYSNLNRQFLFRQQDVSKLKSEVAATAIKFMNPKINVVAEQNQVGPETEHFYGDDFFLRLDGVVNALDTFQAREYVGKRCVQYLKPLLDSGTHGARGHVQVCVPFLTEPYGQAQDMEEKEHPFCTLRHFPTTIQHAVQWARDQFEGLFKMTAENTNKFLKDLSSFETQEEESLETLERVHLSLQKKPDCWKDCVLWARSLWEHLFSHDIQQLLHIFPPEHETSSGLPFWSGSKRCPRQLDFDCGNDMHMTFILAASRLFAQMYRLPITEDIPAARQVLFDLHLPSFQPHQGMHIPLTDEEIQEAGSAVDKKSRKSAEDQRRLAELKQKLAERRQEMAKHSDFTSSIMIPIHFEKDDNTHLDFITSAANLRAKNYGIPLTDTLQAKRIVGRIVPAIVTTTAAVAGLVCLELYKLVWRHRDLSSYRSSFLQPSEPLFSCFQPRSAPQSYKYHQKTWNSWDRIEVPGYDAKGEEITLRDLCSRIQREHNLVPRMLLFQEAILYAEFWEKRQREQQLSYRLTEAVCQTSGEPVSPEQKLLVLSIVCEDEEADNDLPPVHVWLQPVKTER</sequence>
<dbReference type="InterPro" id="IPR019572">
    <property type="entry name" value="UBA_E1_SCCH"/>
</dbReference>
<reference evidence="6 7" key="1">
    <citation type="submission" date="2009-12" db="EMBL/GenBank/DDBJ databases">
        <title>The Genome Sequence of Anolis carolinensis (Green Anole Lizard).</title>
        <authorList>
            <consortium name="The Genome Sequencing Platform"/>
            <person name="Di Palma F."/>
            <person name="Alfoldi J."/>
            <person name="Heiman D."/>
            <person name="Young S."/>
            <person name="Grabherr M."/>
            <person name="Johnson J."/>
            <person name="Lander E.S."/>
            <person name="Lindblad-Toh K."/>
        </authorList>
    </citation>
    <scope>NUCLEOTIDE SEQUENCE [LARGE SCALE GENOMIC DNA]</scope>
    <source>
        <strain evidence="6 7">JBL SC #1</strain>
    </source>
</reference>
<dbReference type="InterPro" id="IPR035985">
    <property type="entry name" value="Ubiquitin-activating_enz"/>
</dbReference>
<evidence type="ECO:0000256" key="4">
    <source>
        <dbReference type="SAM" id="Coils"/>
    </source>
</evidence>
<dbReference type="Gene3D" id="3.10.290.60">
    <property type="entry name" value="Ubiquitin-activating enzyme E1, UFD domain"/>
    <property type="match status" value="1"/>
</dbReference>
<keyword evidence="7" id="KW-1185">Reference proteome</keyword>
<accession>G1KGJ3</accession>
<dbReference type="GO" id="GO:0005737">
    <property type="term" value="C:cytoplasm"/>
    <property type="evidence" value="ECO:0000318"/>
    <property type="project" value="GO_Central"/>
</dbReference>
<dbReference type="Pfam" id="PF09358">
    <property type="entry name" value="E1_UFD"/>
    <property type="match status" value="1"/>
</dbReference>
<dbReference type="Proteomes" id="UP000001646">
    <property type="component" value="Chromosome 2"/>
</dbReference>
<dbReference type="Pfam" id="PF10585">
    <property type="entry name" value="UBA_E1_SCCH"/>
    <property type="match status" value="1"/>
</dbReference>
<dbReference type="InterPro" id="IPR045886">
    <property type="entry name" value="ThiF/MoeB/HesA"/>
</dbReference>
<dbReference type="FunFam" id="3.50.50.80:FF:000001">
    <property type="entry name" value="ubiquitin-like modifier-activating enzyme 1"/>
    <property type="match status" value="1"/>
</dbReference>
<dbReference type="GO" id="GO:0016567">
    <property type="term" value="P:protein ubiquitination"/>
    <property type="evidence" value="ECO:0000318"/>
    <property type="project" value="GO_Central"/>
</dbReference>
<dbReference type="PANTHER" id="PTHR10953:SF4">
    <property type="entry name" value="UBIQUITIN-ACTIVATING ENZYME E1 C-TERMINAL DOMAIN-CONTAINING PROTEIN"/>
    <property type="match status" value="1"/>
</dbReference>
<dbReference type="GO" id="GO:0005634">
    <property type="term" value="C:nucleus"/>
    <property type="evidence" value="ECO:0000318"/>
    <property type="project" value="GO_Central"/>
</dbReference>